<dbReference type="EMBL" id="UPHM01000169">
    <property type="protein sequence ID" value="VBA32901.1"/>
    <property type="molecule type" value="Genomic_DNA"/>
</dbReference>
<sequence>MLNVAITDLITGIAVISLASAAIGAVMEYCWHEIRDNHR</sequence>
<organism evidence="2 3">
    <name type="scientific">Mycobacterium persicum</name>
    <dbReference type="NCBI Taxonomy" id="1487726"/>
    <lineage>
        <taxon>Bacteria</taxon>
        <taxon>Bacillati</taxon>
        <taxon>Actinomycetota</taxon>
        <taxon>Actinomycetes</taxon>
        <taxon>Mycobacteriales</taxon>
        <taxon>Mycobacteriaceae</taxon>
        <taxon>Mycobacterium</taxon>
    </lineage>
</organism>
<name>A0ABY6RSH5_9MYCO</name>
<keyword evidence="1" id="KW-0812">Transmembrane</keyword>
<gene>
    <name evidence="2" type="ORF">LAUMK4_05823</name>
</gene>
<evidence type="ECO:0000256" key="1">
    <source>
        <dbReference type="SAM" id="Phobius"/>
    </source>
</evidence>
<reference evidence="2 3" key="1">
    <citation type="submission" date="2018-09" db="EMBL/GenBank/DDBJ databases">
        <authorList>
            <person name="Tagini F."/>
        </authorList>
    </citation>
    <scope>NUCLEOTIDE SEQUENCE [LARGE SCALE GENOMIC DNA]</scope>
    <source>
        <strain evidence="2 3">MK4</strain>
    </source>
</reference>
<accession>A0ABY6RSH5</accession>
<feature type="transmembrane region" description="Helical" evidence="1">
    <location>
        <begin position="6"/>
        <end position="31"/>
    </location>
</feature>
<evidence type="ECO:0000313" key="3">
    <source>
        <dbReference type="Proteomes" id="UP000271464"/>
    </source>
</evidence>
<protein>
    <submittedName>
        <fullName evidence="2">Uncharacterized protein</fullName>
    </submittedName>
</protein>
<proteinExistence type="predicted"/>
<keyword evidence="1" id="KW-0472">Membrane</keyword>
<dbReference type="Proteomes" id="UP000271464">
    <property type="component" value="Unassembled WGS sequence"/>
</dbReference>
<comment type="caution">
    <text evidence="2">The sequence shown here is derived from an EMBL/GenBank/DDBJ whole genome shotgun (WGS) entry which is preliminary data.</text>
</comment>
<keyword evidence="3" id="KW-1185">Reference proteome</keyword>
<keyword evidence="1" id="KW-1133">Transmembrane helix</keyword>
<evidence type="ECO:0000313" key="2">
    <source>
        <dbReference type="EMBL" id="VBA32901.1"/>
    </source>
</evidence>